<proteinExistence type="inferred from homology"/>
<feature type="domain" description="MaoC-like" evidence="2">
    <location>
        <begin position="17"/>
        <end position="103"/>
    </location>
</feature>
<dbReference type="Gene3D" id="3.10.129.10">
    <property type="entry name" value="Hotdog Thioesterase"/>
    <property type="match status" value="1"/>
</dbReference>
<dbReference type="Pfam" id="PF01575">
    <property type="entry name" value="MaoC_dehydratas"/>
    <property type="match status" value="1"/>
</dbReference>
<evidence type="ECO:0000313" key="3">
    <source>
        <dbReference type="EMBL" id="OYN87528.1"/>
    </source>
</evidence>
<gene>
    <name evidence="3" type="ORF">CGZ92_07410</name>
</gene>
<dbReference type="PANTHER" id="PTHR43841">
    <property type="entry name" value="3-HYDROXYACYL-THIOESTER DEHYDRATASE HTDX-RELATED"/>
    <property type="match status" value="1"/>
</dbReference>
<reference evidence="3 4" key="1">
    <citation type="submission" date="2017-07" db="EMBL/GenBank/DDBJ databases">
        <title>Draft whole genome sequences of clinical Proprionibacteriaceae strains.</title>
        <authorList>
            <person name="Bernier A.-M."/>
            <person name="Bernard K."/>
            <person name="Domingo M.-C."/>
        </authorList>
    </citation>
    <scope>NUCLEOTIDE SEQUENCE [LARGE SCALE GENOMIC DNA]</scope>
    <source>
        <strain evidence="3 4">NML 160184</strain>
    </source>
</reference>
<dbReference type="AlphaFoldDB" id="A0A255E7H4"/>
<protein>
    <submittedName>
        <fullName evidence="3">Dehydratase</fullName>
    </submittedName>
</protein>
<evidence type="ECO:0000256" key="1">
    <source>
        <dbReference type="ARBA" id="ARBA00005254"/>
    </source>
</evidence>
<dbReference type="InterPro" id="IPR002539">
    <property type="entry name" value="MaoC-like_dom"/>
</dbReference>
<organism evidence="3 4">
    <name type="scientific">Parenemella sanctibonifatiensis</name>
    <dbReference type="NCBI Taxonomy" id="2016505"/>
    <lineage>
        <taxon>Bacteria</taxon>
        <taxon>Bacillati</taxon>
        <taxon>Actinomycetota</taxon>
        <taxon>Actinomycetes</taxon>
        <taxon>Propionibacteriales</taxon>
        <taxon>Propionibacteriaceae</taxon>
        <taxon>Parenemella</taxon>
    </lineage>
</organism>
<dbReference type="InterPro" id="IPR029069">
    <property type="entry name" value="HotDog_dom_sf"/>
</dbReference>
<dbReference type="RefSeq" id="WP_094450750.1">
    <property type="nucleotide sequence ID" value="NZ_NMVI01000016.1"/>
</dbReference>
<dbReference type="PANTHER" id="PTHR43841:SF3">
    <property type="entry name" value="(3R)-HYDROXYACYL-ACP DEHYDRATASE SUBUNIT HADB"/>
    <property type="match status" value="1"/>
</dbReference>
<dbReference type="SUPFAM" id="SSF54637">
    <property type="entry name" value="Thioesterase/thiol ester dehydrase-isomerase"/>
    <property type="match status" value="1"/>
</dbReference>
<dbReference type="Proteomes" id="UP000216533">
    <property type="component" value="Unassembled WGS sequence"/>
</dbReference>
<comment type="similarity">
    <text evidence="1">Belongs to the enoyl-CoA hydratase/isomerase family.</text>
</comment>
<sequence length="138" mass="14621">MSEQITPTLEVGTEVPLLEFTLTRTDLVRYAAASGDFNAIHHSDHAARQVELPGVVAHGMLTLGSSLRAVTDWLGVDRIASIGVRFSKPVVVPDDGVGAHLTVAGSVTEVADDQATIALETRCGDEKVLTAFTVGVRR</sequence>
<evidence type="ECO:0000313" key="4">
    <source>
        <dbReference type="Proteomes" id="UP000216533"/>
    </source>
</evidence>
<comment type="caution">
    <text evidence="3">The sequence shown here is derived from an EMBL/GenBank/DDBJ whole genome shotgun (WGS) entry which is preliminary data.</text>
</comment>
<name>A0A255E7H4_9ACTN</name>
<evidence type="ECO:0000259" key="2">
    <source>
        <dbReference type="Pfam" id="PF01575"/>
    </source>
</evidence>
<accession>A0A255E7H4</accession>
<dbReference type="EMBL" id="NMVI01000016">
    <property type="protein sequence ID" value="OYN87528.1"/>
    <property type="molecule type" value="Genomic_DNA"/>
</dbReference>